<dbReference type="EMBL" id="SGKU01000002">
    <property type="protein sequence ID" value="NFA41213.1"/>
    <property type="molecule type" value="Genomic_DNA"/>
</dbReference>
<dbReference type="EMBL" id="SWVK01000016">
    <property type="protein sequence ID" value="NFN35862.1"/>
    <property type="molecule type" value="Genomic_DNA"/>
</dbReference>
<evidence type="ECO:0000256" key="2">
    <source>
        <dbReference type="PIRSR" id="PIRSR601310-3"/>
    </source>
</evidence>
<dbReference type="Pfam" id="PF11969">
    <property type="entry name" value="DcpS_C"/>
    <property type="match status" value="1"/>
</dbReference>
<dbReference type="PROSITE" id="PS51084">
    <property type="entry name" value="HIT_2"/>
    <property type="match status" value="1"/>
</dbReference>
<dbReference type="InterPro" id="IPR019808">
    <property type="entry name" value="Histidine_triad_CS"/>
</dbReference>
<organism evidence="5 8">
    <name type="scientific">Clostridium botulinum</name>
    <dbReference type="NCBI Taxonomy" id="1491"/>
    <lineage>
        <taxon>Bacteria</taxon>
        <taxon>Bacillati</taxon>
        <taxon>Bacillota</taxon>
        <taxon>Clostridia</taxon>
        <taxon>Eubacteriales</taxon>
        <taxon>Clostridiaceae</taxon>
        <taxon>Clostridium</taxon>
    </lineage>
</organism>
<dbReference type="PROSITE" id="PS00892">
    <property type="entry name" value="HIT_1"/>
    <property type="match status" value="1"/>
</dbReference>
<evidence type="ECO:0000259" key="4">
    <source>
        <dbReference type="PROSITE" id="PS51084"/>
    </source>
</evidence>
<gene>
    <name evidence="5" type="ORF">EXM65_01150</name>
    <name evidence="6" type="ORF">FC774_01570</name>
    <name evidence="7" type="ORF">FDB51_12155</name>
</gene>
<dbReference type="SUPFAM" id="SSF54197">
    <property type="entry name" value="HIT-like"/>
    <property type="match status" value="1"/>
</dbReference>
<dbReference type="Proteomes" id="UP000476820">
    <property type="component" value="Unassembled WGS sequence"/>
</dbReference>
<evidence type="ECO:0000313" key="6">
    <source>
        <dbReference type="EMBL" id="NFF86599.1"/>
    </source>
</evidence>
<evidence type="ECO:0000313" key="5">
    <source>
        <dbReference type="EMBL" id="NFA41213.1"/>
    </source>
</evidence>
<reference evidence="5 8" key="1">
    <citation type="submission" date="2019-02" db="EMBL/GenBank/DDBJ databases">
        <title>Genome sequencing of Clostridium botulinum clinical isolates.</title>
        <authorList>
            <person name="Brunt J."/>
            <person name="Van Vliet A.H.M."/>
            <person name="Stringer S.C."/>
            <person name="Grant K.A."/>
            <person name="Carter A.C."/>
            <person name="Peck M.W."/>
        </authorList>
    </citation>
    <scope>NUCLEOTIDE SEQUENCE [LARGE SCALE GENOMIC DNA]</scope>
    <source>
        <strain evidence="5 8">H113700579</strain>
    </source>
</reference>
<evidence type="ECO:0000313" key="8">
    <source>
        <dbReference type="Proteomes" id="UP000472355"/>
    </source>
</evidence>
<dbReference type="PRINTS" id="PR00332">
    <property type="entry name" value="HISTRIAD"/>
</dbReference>
<evidence type="ECO:0000313" key="9">
    <source>
        <dbReference type="Proteomes" id="UP000473681"/>
    </source>
</evidence>
<dbReference type="AlphaFoldDB" id="A0A0C2SIV7"/>
<evidence type="ECO:0000313" key="7">
    <source>
        <dbReference type="EMBL" id="NFN35862.1"/>
    </source>
</evidence>
<dbReference type="OrthoDB" id="9784774at2"/>
<dbReference type="EMBL" id="SWOV01000002">
    <property type="protein sequence ID" value="NFF86599.1"/>
    <property type="molecule type" value="Genomic_DNA"/>
</dbReference>
<dbReference type="PANTHER" id="PTHR23089">
    <property type="entry name" value="HISTIDINE TRIAD HIT PROTEIN"/>
    <property type="match status" value="1"/>
</dbReference>
<feature type="domain" description="HIT" evidence="4">
    <location>
        <begin position="5"/>
        <end position="114"/>
    </location>
</feature>
<dbReference type="Proteomes" id="UP000473681">
    <property type="component" value="Unassembled WGS sequence"/>
</dbReference>
<proteinExistence type="predicted"/>
<name>A0A0C2SIV7_CLOBO</name>
<sequence length="114" mass="12957">MGDCIFCKIIKGDIPSKKLYEDELVYAFYDINPEAPVHFLIIPKEHIKSVNELNEKNINVVSHIFKVINKLVVELDIAESGYRIVNNCGEDGGQTVNHMHFHILAGRNLQWPPG</sequence>
<dbReference type="InterPro" id="IPR001310">
    <property type="entry name" value="Histidine_triad_HIT"/>
</dbReference>
<evidence type="ECO:0000256" key="1">
    <source>
        <dbReference type="PIRSR" id="PIRSR601310-1"/>
    </source>
</evidence>
<dbReference type="CDD" id="cd01276">
    <property type="entry name" value="PKCI_related"/>
    <property type="match status" value="1"/>
</dbReference>
<protein>
    <submittedName>
        <fullName evidence="5">Histidine triad nucleotide-binding protein</fullName>
    </submittedName>
</protein>
<dbReference type="Gene3D" id="3.30.428.10">
    <property type="entry name" value="HIT-like"/>
    <property type="match status" value="1"/>
</dbReference>
<accession>A0A0C2SIV7</accession>
<dbReference type="GO" id="GO:0003824">
    <property type="term" value="F:catalytic activity"/>
    <property type="evidence" value="ECO:0007669"/>
    <property type="project" value="InterPro"/>
</dbReference>
<dbReference type="InterPro" id="IPR011146">
    <property type="entry name" value="HIT-like"/>
</dbReference>
<comment type="caution">
    <text evidence="5">The sequence shown here is derived from an EMBL/GenBank/DDBJ whole genome shotgun (WGS) entry which is preliminary data.</text>
</comment>
<reference evidence="9 10" key="2">
    <citation type="submission" date="2019-04" db="EMBL/GenBank/DDBJ databases">
        <title>Genome sequencing of Clostridium botulinum Groups I-IV and Clostridium butyricum.</title>
        <authorList>
            <person name="Brunt J."/>
            <person name="Van Vliet A.H.M."/>
            <person name="Stringer S.C."/>
            <person name="Carter A.T."/>
            <person name="Peck M.W."/>
        </authorList>
    </citation>
    <scope>NUCLEOTIDE SEQUENCE [LARGE SCALE GENOMIC DNA]</scope>
    <source>
        <strain evidence="6 10">1605</strain>
        <strain evidence="7 9">CB-K-33E</strain>
    </source>
</reference>
<dbReference type="Proteomes" id="UP000472355">
    <property type="component" value="Unassembled WGS sequence"/>
</dbReference>
<evidence type="ECO:0000313" key="10">
    <source>
        <dbReference type="Proteomes" id="UP000476820"/>
    </source>
</evidence>
<dbReference type="RefSeq" id="WP_012450759.1">
    <property type="nucleotide sequence ID" value="NZ_CP010520.1"/>
</dbReference>
<feature type="short sequence motif" description="Histidine triad motif" evidence="2 3">
    <location>
        <begin position="98"/>
        <end position="102"/>
    </location>
</feature>
<evidence type="ECO:0000256" key="3">
    <source>
        <dbReference type="PROSITE-ProRule" id="PRU00464"/>
    </source>
</evidence>
<feature type="active site" description="Tele-AMP-histidine intermediate" evidence="1">
    <location>
        <position position="100"/>
    </location>
</feature>
<dbReference type="InterPro" id="IPR036265">
    <property type="entry name" value="HIT-like_sf"/>
</dbReference>